<evidence type="ECO:0000313" key="2">
    <source>
        <dbReference type="EMBL" id="AKV03960.1"/>
    </source>
</evidence>
<reference evidence="2 3" key="1">
    <citation type="submission" date="2015-08" db="EMBL/GenBank/DDBJ databases">
        <authorList>
            <person name="Babu N.S."/>
            <person name="Beckwith C.J."/>
            <person name="Beseler K.G."/>
            <person name="Brison A."/>
            <person name="Carone J.V."/>
            <person name="Caskin T.P."/>
            <person name="Diamond M."/>
            <person name="Durham M.E."/>
            <person name="Foxe J.M."/>
            <person name="Go M."/>
            <person name="Henderson B.A."/>
            <person name="Jones I.B."/>
            <person name="McGettigan J.A."/>
            <person name="Micheletti S.J."/>
            <person name="Nasrallah M.E."/>
            <person name="Ortiz D."/>
            <person name="Piller C.R."/>
            <person name="Privatt S.R."/>
            <person name="Schneider S.L."/>
            <person name="Sharp S."/>
            <person name="Smith T.C."/>
            <person name="Stanton J.D."/>
            <person name="Ullery H.E."/>
            <person name="Wilson R.J."/>
            <person name="Serrano M.G."/>
            <person name="Buck G."/>
            <person name="Lee V."/>
            <person name="Wang Y."/>
            <person name="Carvalho R."/>
            <person name="Voegtly L."/>
            <person name="Shi R."/>
            <person name="Duckworth R."/>
            <person name="Johnson A."/>
            <person name="Loviza R."/>
            <person name="Walstead R."/>
            <person name="Shah Z."/>
            <person name="Kiflezghi M."/>
            <person name="Wade K."/>
            <person name="Ball S.L."/>
            <person name="Bradley K.W."/>
            <person name="Asai D.J."/>
            <person name="Bowman C.A."/>
            <person name="Russell D.A."/>
            <person name="Pope W.H."/>
            <person name="Jacobs-Sera D."/>
            <person name="Hendrix R.W."/>
            <person name="Hatfull G.F."/>
        </authorList>
    </citation>
    <scope>NUCLEOTIDE SEQUENCE [LARGE SCALE GENOMIC DNA]</scope>
    <source>
        <strain evidence="2 3">DSM 27648</strain>
    </source>
</reference>
<proteinExistence type="predicted"/>
<dbReference type="SUPFAM" id="SSF53335">
    <property type="entry name" value="S-adenosyl-L-methionine-dependent methyltransferases"/>
    <property type="match status" value="1"/>
</dbReference>
<evidence type="ECO:0000313" key="3">
    <source>
        <dbReference type="Proteomes" id="UP000064967"/>
    </source>
</evidence>
<dbReference type="EMBL" id="CP012333">
    <property type="protein sequence ID" value="AKV03960.1"/>
    <property type="molecule type" value="Genomic_DNA"/>
</dbReference>
<evidence type="ECO:0000259" key="1">
    <source>
        <dbReference type="Pfam" id="PF13649"/>
    </source>
</evidence>
<dbReference type="PANTHER" id="PTHR43591">
    <property type="entry name" value="METHYLTRANSFERASE"/>
    <property type="match status" value="1"/>
</dbReference>
<dbReference type="PATRIC" id="fig|1391654.3.peg.10763"/>
<dbReference type="Gene3D" id="3.40.50.150">
    <property type="entry name" value="Vaccinia Virus protein VP39"/>
    <property type="match status" value="1"/>
</dbReference>
<dbReference type="OrthoDB" id="8385759at2"/>
<feature type="domain" description="Methyltransferase" evidence="1">
    <location>
        <begin position="56"/>
        <end position="146"/>
    </location>
</feature>
<dbReference type="STRING" id="1391654.AKJ09_10623"/>
<sequence length="273" mass="29452">MADTDRTRQSWNVATRNHNAHKGDQAAFLRAGGDTLFPEELALLGALDGKSLVHLQCNAGQDSLCLARRGARVVGVDFSDEAIGFARKLSVESGLGASFVEAEVVSWMHETSDRFDLAFSSYGAVGWLPDLDAWATGLRRILVPGGRFVYVEFHPLVWSIRDGGRLSGDDYFATEPFFEPVGDYVGTSGKALGAVTVGSTTKNDVPATSYQHTLARVVTALATAGFRLERLEEYPHANGCKVSDALVEGENRRWVFPAGVARVPLMFGLSAVA</sequence>
<accession>A0A0K1QEU8</accession>
<dbReference type="Proteomes" id="UP000064967">
    <property type="component" value="Chromosome"/>
</dbReference>
<protein>
    <recommendedName>
        <fullName evidence="1">Methyltransferase domain-containing protein</fullName>
    </recommendedName>
</protein>
<organism evidence="2 3">
    <name type="scientific">Labilithrix luteola</name>
    <dbReference type="NCBI Taxonomy" id="1391654"/>
    <lineage>
        <taxon>Bacteria</taxon>
        <taxon>Pseudomonadati</taxon>
        <taxon>Myxococcota</taxon>
        <taxon>Polyangia</taxon>
        <taxon>Polyangiales</taxon>
        <taxon>Labilitrichaceae</taxon>
        <taxon>Labilithrix</taxon>
    </lineage>
</organism>
<gene>
    <name evidence="2" type="ORF">AKJ09_10623</name>
</gene>
<dbReference type="KEGG" id="llu:AKJ09_10623"/>
<dbReference type="Pfam" id="PF13649">
    <property type="entry name" value="Methyltransf_25"/>
    <property type="match status" value="1"/>
</dbReference>
<keyword evidence="3" id="KW-1185">Reference proteome</keyword>
<dbReference type="RefSeq" id="WP_146654642.1">
    <property type="nucleotide sequence ID" value="NZ_CP012333.1"/>
</dbReference>
<dbReference type="InterPro" id="IPR029063">
    <property type="entry name" value="SAM-dependent_MTases_sf"/>
</dbReference>
<name>A0A0K1QEU8_9BACT</name>
<dbReference type="CDD" id="cd02440">
    <property type="entry name" value="AdoMet_MTases"/>
    <property type="match status" value="1"/>
</dbReference>
<dbReference type="InterPro" id="IPR041698">
    <property type="entry name" value="Methyltransf_25"/>
</dbReference>
<dbReference type="AlphaFoldDB" id="A0A0K1QEU8"/>